<dbReference type="PANTHER" id="PTHR31286">
    <property type="entry name" value="GLYCINE-RICH CELL WALL STRUCTURAL PROTEIN 1.8-LIKE"/>
    <property type="match status" value="1"/>
</dbReference>
<dbReference type="InterPro" id="IPR040256">
    <property type="entry name" value="At4g02000-like"/>
</dbReference>
<dbReference type="Gramene" id="Psat07G0158900-T1">
    <property type="protein sequence ID" value="KAI5384637.1"/>
    <property type="gene ID" value="KIW84_071589"/>
</dbReference>
<comment type="caution">
    <text evidence="1">The sequence shown here is derived from an EMBL/GenBank/DDBJ whole genome shotgun (WGS) entry which is preliminary data.</text>
</comment>
<dbReference type="PANTHER" id="PTHR31286:SF176">
    <property type="entry name" value="DUF4283 DOMAIN PROTEIN"/>
    <property type="match status" value="1"/>
</dbReference>
<proteinExistence type="predicted"/>
<organism evidence="1 2">
    <name type="scientific">Pisum sativum</name>
    <name type="common">Garden pea</name>
    <name type="synonym">Lathyrus oleraceus</name>
    <dbReference type="NCBI Taxonomy" id="3888"/>
    <lineage>
        <taxon>Eukaryota</taxon>
        <taxon>Viridiplantae</taxon>
        <taxon>Streptophyta</taxon>
        <taxon>Embryophyta</taxon>
        <taxon>Tracheophyta</taxon>
        <taxon>Spermatophyta</taxon>
        <taxon>Magnoliopsida</taxon>
        <taxon>eudicotyledons</taxon>
        <taxon>Gunneridae</taxon>
        <taxon>Pentapetalae</taxon>
        <taxon>rosids</taxon>
        <taxon>fabids</taxon>
        <taxon>Fabales</taxon>
        <taxon>Fabaceae</taxon>
        <taxon>Papilionoideae</taxon>
        <taxon>50 kb inversion clade</taxon>
        <taxon>NPAAA clade</taxon>
        <taxon>Hologalegina</taxon>
        <taxon>IRL clade</taxon>
        <taxon>Fabeae</taxon>
        <taxon>Lathyrus</taxon>
    </lineage>
</organism>
<dbReference type="Proteomes" id="UP001058974">
    <property type="component" value="Chromosome 7"/>
</dbReference>
<evidence type="ECO:0000313" key="1">
    <source>
        <dbReference type="EMBL" id="KAI5384637.1"/>
    </source>
</evidence>
<keyword evidence="2" id="KW-1185">Reference proteome</keyword>
<dbReference type="InterPro" id="IPR036691">
    <property type="entry name" value="Endo/exonu/phosph_ase_sf"/>
</dbReference>
<dbReference type="Gene3D" id="3.60.10.10">
    <property type="entry name" value="Endonuclease/exonuclease/phosphatase"/>
    <property type="match status" value="1"/>
</dbReference>
<dbReference type="AlphaFoldDB" id="A0A9D4ZTB7"/>
<sequence length="673" mass="77570">MSLGKGYFDFSFSSLEDSRRVRSVNSWSLNPGYLKLFTWTKDFNSSSLKQTFAQVWIHIHGLSQEYWRPKINFAIASSIRTPFCTDFAIIKSCFDRPFGHYVRVLVDLDLYNELRSENVNVEVNDEVNHATDLIGKDLYVSDKVPVDVGETSLARNITINIPSATVGFPLPHNSAGKPATKDIPRDIPVEDFIEHNPRSDVEEVLEVVPETQLIMPNINHYESEHVSNTHGSFKMIPSLESTLQKDIQFLNNTWANVMDQEGDNPWCFISDYNSILRAHEHHGRLASSRAHMLDFSNWSDKHNLHHIPTSGSFLTWTNGRKGNDNIQRRLDRSICDQPWIDSCSSMCYSTLTKTRYDHFPLMIDFDCQLVSYRSSFRFMEMWMQHPDYETIIKSTWESSIVRCPMFILSRKLQLLKTKFKEWKKSTFGNFKVMAQCNLDDALNNEEIFWKEKGNVKWHADGDRNTKFFQRIVKKRNTTSLLHSMNIGDNVSTDPEEISNHEPLSLLRDIERWCRNFIWSGDIAKRKMVTVSWRNCFQSLDSGSFGLRRITSLNNAANLISCWELASSQDPWALVLRARVQRQGGHIKHHVSSSLWSGLNSMLQGIMVANHRKDTIVWCPKVDNNLTLKRAYVHLDDSPPSVHWGSQFGIVESPSLFPFSHGGFCTVRLLPMTS</sequence>
<dbReference type="SUPFAM" id="SSF56219">
    <property type="entry name" value="DNase I-like"/>
    <property type="match status" value="1"/>
</dbReference>
<protein>
    <recommendedName>
        <fullName evidence="3">DUF4283 domain-containing protein</fullName>
    </recommendedName>
</protein>
<name>A0A9D4ZTB7_PEA</name>
<gene>
    <name evidence="1" type="ORF">KIW84_071589</name>
</gene>
<dbReference type="EMBL" id="JAMSHJ010000007">
    <property type="protein sequence ID" value="KAI5384637.1"/>
    <property type="molecule type" value="Genomic_DNA"/>
</dbReference>
<evidence type="ECO:0000313" key="2">
    <source>
        <dbReference type="Proteomes" id="UP001058974"/>
    </source>
</evidence>
<evidence type="ECO:0008006" key="3">
    <source>
        <dbReference type="Google" id="ProtNLM"/>
    </source>
</evidence>
<reference evidence="1 2" key="1">
    <citation type="journal article" date="2022" name="Nat. Genet.">
        <title>Improved pea reference genome and pan-genome highlight genomic features and evolutionary characteristics.</title>
        <authorList>
            <person name="Yang T."/>
            <person name="Liu R."/>
            <person name="Luo Y."/>
            <person name="Hu S."/>
            <person name="Wang D."/>
            <person name="Wang C."/>
            <person name="Pandey M.K."/>
            <person name="Ge S."/>
            <person name="Xu Q."/>
            <person name="Li N."/>
            <person name="Li G."/>
            <person name="Huang Y."/>
            <person name="Saxena R.K."/>
            <person name="Ji Y."/>
            <person name="Li M."/>
            <person name="Yan X."/>
            <person name="He Y."/>
            <person name="Liu Y."/>
            <person name="Wang X."/>
            <person name="Xiang C."/>
            <person name="Varshney R.K."/>
            <person name="Ding H."/>
            <person name="Gao S."/>
            <person name="Zong X."/>
        </authorList>
    </citation>
    <scope>NUCLEOTIDE SEQUENCE [LARGE SCALE GENOMIC DNA]</scope>
    <source>
        <strain evidence="1 2">cv. Zhongwan 6</strain>
    </source>
</reference>
<accession>A0A9D4ZTB7</accession>